<dbReference type="PIRSF" id="PIRSF000137">
    <property type="entry name" value="Alcohol_oxidase"/>
    <property type="match status" value="1"/>
</dbReference>
<keyword evidence="9" id="KW-1185">Reference proteome</keyword>
<evidence type="ECO:0000256" key="4">
    <source>
        <dbReference type="ARBA" id="ARBA00022827"/>
    </source>
</evidence>
<evidence type="ECO:0000259" key="6">
    <source>
        <dbReference type="PROSITE" id="PS00623"/>
    </source>
</evidence>
<dbReference type="InterPro" id="IPR000172">
    <property type="entry name" value="GMC_OxRdtase_N"/>
</dbReference>
<comment type="cofactor">
    <cofactor evidence="1">
        <name>FAD</name>
        <dbReference type="ChEBI" id="CHEBI:57692"/>
    </cofactor>
</comment>
<dbReference type="InterPro" id="IPR007867">
    <property type="entry name" value="GMC_OxRtase_C"/>
</dbReference>
<comment type="caution">
    <text evidence="8">The sequence shown here is derived from an EMBL/GenBank/DDBJ whole genome shotgun (WGS) entry which is preliminary data.</text>
</comment>
<dbReference type="EMBL" id="JAUTXY010000008">
    <property type="protein sequence ID" value="MEE2059514.1"/>
    <property type="molecule type" value="Genomic_DNA"/>
</dbReference>
<keyword evidence="8" id="KW-0560">Oxidoreductase</keyword>
<dbReference type="EC" id="1.-.-.-" evidence="8"/>
<evidence type="ECO:0000256" key="3">
    <source>
        <dbReference type="ARBA" id="ARBA00022630"/>
    </source>
</evidence>
<dbReference type="InterPro" id="IPR012132">
    <property type="entry name" value="GMC_OxRdtase"/>
</dbReference>
<dbReference type="Pfam" id="PF05199">
    <property type="entry name" value="GMC_oxred_C"/>
    <property type="match status" value="1"/>
</dbReference>
<evidence type="ECO:0000313" key="9">
    <source>
        <dbReference type="Proteomes" id="UP001336020"/>
    </source>
</evidence>
<dbReference type="SUPFAM" id="SSF51905">
    <property type="entry name" value="FAD/NAD(P)-binding domain"/>
    <property type="match status" value="1"/>
</dbReference>
<dbReference type="GO" id="GO:0016491">
    <property type="term" value="F:oxidoreductase activity"/>
    <property type="evidence" value="ECO:0007669"/>
    <property type="project" value="UniProtKB-KW"/>
</dbReference>
<name>A0ABU7LD79_9NOCA</name>
<dbReference type="PROSITE" id="PS00624">
    <property type="entry name" value="GMC_OXRED_2"/>
    <property type="match status" value="1"/>
</dbReference>
<reference evidence="8 9" key="1">
    <citation type="submission" date="2023-07" db="EMBL/GenBank/DDBJ databases">
        <authorList>
            <person name="Girao M."/>
            <person name="Carvalho M.F."/>
        </authorList>
    </citation>
    <scope>NUCLEOTIDE SEQUENCE [LARGE SCALE GENOMIC DNA]</scope>
    <source>
        <strain evidence="8 9">YIM65754</strain>
    </source>
</reference>
<dbReference type="RefSeq" id="WP_330134722.1">
    <property type="nucleotide sequence ID" value="NZ_JAUTXY010000008.1"/>
</dbReference>
<dbReference type="InterPro" id="IPR023978">
    <property type="entry name" value="GMC_oxidoreductase_bact"/>
</dbReference>
<evidence type="ECO:0000256" key="2">
    <source>
        <dbReference type="ARBA" id="ARBA00010790"/>
    </source>
</evidence>
<dbReference type="Pfam" id="PF00732">
    <property type="entry name" value="GMC_oxred_N"/>
    <property type="match status" value="1"/>
</dbReference>
<dbReference type="PANTHER" id="PTHR11552:SF147">
    <property type="entry name" value="CHOLINE DEHYDROGENASE, MITOCHONDRIAL"/>
    <property type="match status" value="1"/>
</dbReference>
<evidence type="ECO:0000313" key="8">
    <source>
        <dbReference type="EMBL" id="MEE2059514.1"/>
    </source>
</evidence>
<keyword evidence="3 5" id="KW-0285">Flavoprotein</keyword>
<sequence length="490" mass="51315">MLPQHADVVVVGGGSSGSVVAARLSDDPGRSVLLLEAGQGYEPGPTLPSELRDAALIPVGPGSEWTAAYSAHLTEGRDATVVRGRGLGGSGAVNGAYFIRARPGDFEQWPRSWSYNEVLPYFRAIETDADFIGGIHGSDGLIPVMRTPPHRLHPVSAAFHSAALASGHHPVDDLNAPGPVGVGRVPMNVRDGARHGPGLAYLMPVMGRPNLSVQTGTKVVRIVLSKRRATGVEVADGASVRRIEAGRVVVCAGAVCSPQLLMLSGIGPSSHLRSLGIDVVHPLAGVGDGFSDHPEIAVPYRYRDVVPTPAPLLETVLHTDALEFRAYTVPFGTAIPGSGVVDPVLGVVLTRPRSRGSVILNPQDPSMPPVLDYRYLAHPDDRAAVRGGVRTAADLLSGMTEVVAPGSVAVESGRGEPSDAWLVSHLGTSLHLSGTCRMGDDEHSVVDERCRVHGIEGLSVVDTSVFPEVPSRGPHATAVMLAHRIAVESS</sequence>
<evidence type="ECO:0000259" key="7">
    <source>
        <dbReference type="PROSITE" id="PS00624"/>
    </source>
</evidence>
<feature type="domain" description="Glucose-methanol-choline oxidoreductase N-terminal" evidence="7">
    <location>
        <begin position="253"/>
        <end position="267"/>
    </location>
</feature>
<gene>
    <name evidence="8" type="primary">mftG</name>
    <name evidence="8" type="ORF">Q7514_18515</name>
</gene>
<dbReference type="Gene3D" id="3.30.410.40">
    <property type="match status" value="1"/>
</dbReference>
<dbReference type="PANTHER" id="PTHR11552">
    <property type="entry name" value="GLUCOSE-METHANOL-CHOLINE GMC OXIDOREDUCTASE"/>
    <property type="match status" value="1"/>
</dbReference>
<keyword evidence="4 5" id="KW-0274">FAD</keyword>
<dbReference type="NCBIfam" id="TIGR03970">
    <property type="entry name" value="Rv0697"/>
    <property type="match status" value="1"/>
</dbReference>
<dbReference type="SUPFAM" id="SSF54373">
    <property type="entry name" value="FAD-linked reductases, C-terminal domain"/>
    <property type="match status" value="1"/>
</dbReference>
<dbReference type="Gene3D" id="3.50.50.60">
    <property type="entry name" value="FAD/NAD(P)-binding domain"/>
    <property type="match status" value="1"/>
</dbReference>
<dbReference type="PROSITE" id="PS00623">
    <property type="entry name" value="GMC_OXRED_1"/>
    <property type="match status" value="1"/>
</dbReference>
<organism evidence="8 9">
    <name type="scientific">Rhodococcus artemisiae</name>
    <dbReference type="NCBI Taxonomy" id="714159"/>
    <lineage>
        <taxon>Bacteria</taxon>
        <taxon>Bacillati</taxon>
        <taxon>Actinomycetota</taxon>
        <taxon>Actinomycetes</taxon>
        <taxon>Mycobacteriales</taxon>
        <taxon>Nocardiaceae</taxon>
        <taxon>Rhodococcus</taxon>
    </lineage>
</organism>
<proteinExistence type="inferred from homology"/>
<evidence type="ECO:0000256" key="5">
    <source>
        <dbReference type="RuleBase" id="RU003968"/>
    </source>
</evidence>
<accession>A0ABU7LD79</accession>
<dbReference type="InterPro" id="IPR036188">
    <property type="entry name" value="FAD/NAD-bd_sf"/>
</dbReference>
<comment type="similarity">
    <text evidence="2 5">Belongs to the GMC oxidoreductase family.</text>
</comment>
<evidence type="ECO:0000256" key="1">
    <source>
        <dbReference type="ARBA" id="ARBA00001974"/>
    </source>
</evidence>
<dbReference type="Proteomes" id="UP001336020">
    <property type="component" value="Unassembled WGS sequence"/>
</dbReference>
<feature type="domain" description="Glucose-methanol-choline oxidoreductase N-terminal" evidence="6">
    <location>
        <begin position="84"/>
        <end position="107"/>
    </location>
</feature>
<protein>
    <submittedName>
        <fullName evidence="8">Mycofactocin system GMC family oxidoreductase MftG</fullName>
        <ecNumber evidence="8">1.-.-.-</ecNumber>
    </submittedName>
</protein>